<keyword evidence="1" id="KW-0472">Membrane</keyword>
<protein>
    <submittedName>
        <fullName evidence="2">Uncharacterized protein</fullName>
    </submittedName>
</protein>
<evidence type="ECO:0000313" key="2">
    <source>
        <dbReference type="EnsemblPlants" id="TuG1812G0500005185.01.T01"/>
    </source>
</evidence>
<feature type="transmembrane region" description="Helical" evidence="1">
    <location>
        <begin position="21"/>
        <end position="44"/>
    </location>
</feature>
<dbReference type="Gramene" id="TuG1812G0500005185.01.T01">
    <property type="protein sequence ID" value="TuG1812G0500005185.01.T01"/>
    <property type="gene ID" value="TuG1812G0500005185.01"/>
</dbReference>
<organism evidence="2 3">
    <name type="scientific">Triticum urartu</name>
    <name type="common">Red wild einkorn</name>
    <name type="synonym">Crithodium urartu</name>
    <dbReference type="NCBI Taxonomy" id="4572"/>
    <lineage>
        <taxon>Eukaryota</taxon>
        <taxon>Viridiplantae</taxon>
        <taxon>Streptophyta</taxon>
        <taxon>Embryophyta</taxon>
        <taxon>Tracheophyta</taxon>
        <taxon>Spermatophyta</taxon>
        <taxon>Magnoliopsida</taxon>
        <taxon>Liliopsida</taxon>
        <taxon>Poales</taxon>
        <taxon>Poaceae</taxon>
        <taxon>BOP clade</taxon>
        <taxon>Pooideae</taxon>
        <taxon>Triticodae</taxon>
        <taxon>Triticeae</taxon>
        <taxon>Triticinae</taxon>
        <taxon>Triticum</taxon>
    </lineage>
</organism>
<accession>A0A8R7UQ20</accession>
<reference evidence="2" key="2">
    <citation type="submission" date="2018-03" db="EMBL/GenBank/DDBJ databases">
        <title>The Triticum urartu genome reveals the dynamic nature of wheat genome evolution.</title>
        <authorList>
            <person name="Ling H."/>
            <person name="Ma B."/>
            <person name="Shi X."/>
            <person name="Liu H."/>
            <person name="Dong L."/>
            <person name="Sun H."/>
            <person name="Cao Y."/>
            <person name="Gao Q."/>
            <person name="Zheng S."/>
            <person name="Li Y."/>
            <person name="Yu Y."/>
            <person name="Du H."/>
            <person name="Qi M."/>
            <person name="Li Y."/>
            <person name="Yu H."/>
            <person name="Cui Y."/>
            <person name="Wang N."/>
            <person name="Chen C."/>
            <person name="Wu H."/>
            <person name="Zhao Y."/>
            <person name="Zhang J."/>
            <person name="Li Y."/>
            <person name="Zhou W."/>
            <person name="Zhang B."/>
            <person name="Hu W."/>
            <person name="Eijk M."/>
            <person name="Tang J."/>
            <person name="Witsenboer H."/>
            <person name="Zhao S."/>
            <person name="Li Z."/>
            <person name="Zhang A."/>
            <person name="Wang D."/>
            <person name="Liang C."/>
        </authorList>
    </citation>
    <scope>NUCLEOTIDE SEQUENCE [LARGE SCALE GENOMIC DNA]</scope>
    <source>
        <strain evidence="2">cv. G1812</strain>
    </source>
</reference>
<dbReference type="Proteomes" id="UP000015106">
    <property type="component" value="Chromosome 5"/>
</dbReference>
<keyword evidence="3" id="KW-1185">Reference proteome</keyword>
<keyword evidence="1" id="KW-0812">Transmembrane</keyword>
<evidence type="ECO:0000256" key="1">
    <source>
        <dbReference type="SAM" id="Phobius"/>
    </source>
</evidence>
<reference evidence="2" key="3">
    <citation type="submission" date="2022-06" db="UniProtKB">
        <authorList>
            <consortium name="EnsemblPlants"/>
        </authorList>
    </citation>
    <scope>IDENTIFICATION</scope>
</reference>
<name>A0A8R7UQ20_TRIUA</name>
<sequence>MSLEALVMMEGLTKLSSTSIWIMYVFSCVVLSLCVVILMSYRFVVDYWLSY</sequence>
<proteinExistence type="predicted"/>
<keyword evidence="1" id="KW-1133">Transmembrane helix</keyword>
<dbReference type="EnsemblPlants" id="TuG1812G0500005185.01.T01">
    <property type="protein sequence ID" value="TuG1812G0500005185.01.T01"/>
    <property type="gene ID" value="TuG1812G0500005185.01"/>
</dbReference>
<reference evidence="3" key="1">
    <citation type="journal article" date="2013" name="Nature">
        <title>Draft genome of the wheat A-genome progenitor Triticum urartu.</title>
        <authorList>
            <person name="Ling H.Q."/>
            <person name="Zhao S."/>
            <person name="Liu D."/>
            <person name="Wang J."/>
            <person name="Sun H."/>
            <person name="Zhang C."/>
            <person name="Fan H."/>
            <person name="Li D."/>
            <person name="Dong L."/>
            <person name="Tao Y."/>
            <person name="Gao C."/>
            <person name="Wu H."/>
            <person name="Li Y."/>
            <person name="Cui Y."/>
            <person name="Guo X."/>
            <person name="Zheng S."/>
            <person name="Wang B."/>
            <person name="Yu K."/>
            <person name="Liang Q."/>
            <person name="Yang W."/>
            <person name="Lou X."/>
            <person name="Chen J."/>
            <person name="Feng M."/>
            <person name="Jian J."/>
            <person name="Zhang X."/>
            <person name="Luo G."/>
            <person name="Jiang Y."/>
            <person name="Liu J."/>
            <person name="Wang Z."/>
            <person name="Sha Y."/>
            <person name="Zhang B."/>
            <person name="Wu H."/>
            <person name="Tang D."/>
            <person name="Shen Q."/>
            <person name="Xue P."/>
            <person name="Zou S."/>
            <person name="Wang X."/>
            <person name="Liu X."/>
            <person name="Wang F."/>
            <person name="Yang Y."/>
            <person name="An X."/>
            <person name="Dong Z."/>
            <person name="Zhang K."/>
            <person name="Zhang X."/>
            <person name="Luo M.C."/>
            <person name="Dvorak J."/>
            <person name="Tong Y."/>
            <person name="Wang J."/>
            <person name="Yang H."/>
            <person name="Li Z."/>
            <person name="Wang D."/>
            <person name="Zhang A."/>
            <person name="Wang J."/>
        </authorList>
    </citation>
    <scope>NUCLEOTIDE SEQUENCE</scope>
    <source>
        <strain evidence="3">cv. G1812</strain>
    </source>
</reference>
<dbReference type="AlphaFoldDB" id="A0A8R7UQ20"/>
<evidence type="ECO:0000313" key="3">
    <source>
        <dbReference type="Proteomes" id="UP000015106"/>
    </source>
</evidence>